<dbReference type="STRING" id="38302.SAMN04488535_0275"/>
<dbReference type="Proteomes" id="UP000199350">
    <property type="component" value="Chromosome I"/>
</dbReference>
<reference evidence="3" key="1">
    <citation type="submission" date="2016-10" db="EMBL/GenBank/DDBJ databases">
        <authorList>
            <person name="Varghese N."/>
            <person name="Submissions S."/>
        </authorList>
    </citation>
    <scope>NUCLEOTIDE SEQUENCE [LARGE SCALE GENOMIC DNA]</scope>
    <source>
        <strain evidence="3">DSM 20632</strain>
    </source>
</reference>
<evidence type="ECO:0000313" key="3">
    <source>
        <dbReference type="Proteomes" id="UP000199350"/>
    </source>
</evidence>
<dbReference type="AlphaFoldDB" id="A0A1G9LR09"/>
<proteinExistence type="predicted"/>
<feature type="transmembrane region" description="Helical" evidence="1">
    <location>
        <begin position="72"/>
        <end position="92"/>
    </location>
</feature>
<sequence>MSEPVVRDDFSRGEAIGGLVWLSVGAAVSVLLEVVYLSATVFGVPFPVSILVAFLFNMVLTRTALLWTPSRALALIPAAVWIGGFMVLLAVLPATGNTLVPNNILTVFLMFAGIAGGVWPVARRG</sequence>
<keyword evidence="1" id="KW-1133">Transmembrane helix</keyword>
<evidence type="ECO:0000256" key="1">
    <source>
        <dbReference type="SAM" id="Phobius"/>
    </source>
</evidence>
<feature type="transmembrane region" description="Helical" evidence="1">
    <location>
        <begin position="104"/>
        <end position="122"/>
    </location>
</feature>
<evidence type="ECO:0000313" key="2">
    <source>
        <dbReference type="EMBL" id="SDL64386.1"/>
    </source>
</evidence>
<feature type="transmembrane region" description="Helical" evidence="1">
    <location>
        <begin position="16"/>
        <end position="36"/>
    </location>
</feature>
<name>A0A1G9LR09_9CORY</name>
<keyword evidence="3" id="KW-1185">Reference proteome</keyword>
<protein>
    <submittedName>
        <fullName evidence="2">Uncharacterized protein</fullName>
    </submittedName>
</protein>
<organism evidence="2 3">
    <name type="scientific">Corynebacterium mycetoides</name>
    <dbReference type="NCBI Taxonomy" id="38302"/>
    <lineage>
        <taxon>Bacteria</taxon>
        <taxon>Bacillati</taxon>
        <taxon>Actinomycetota</taxon>
        <taxon>Actinomycetes</taxon>
        <taxon>Mycobacteriales</taxon>
        <taxon>Corynebacteriaceae</taxon>
        <taxon>Corynebacterium</taxon>
    </lineage>
</organism>
<dbReference type="RefSeq" id="WP_231908481.1">
    <property type="nucleotide sequence ID" value="NZ_LT629700.1"/>
</dbReference>
<feature type="transmembrane region" description="Helical" evidence="1">
    <location>
        <begin position="42"/>
        <end position="60"/>
    </location>
</feature>
<keyword evidence="1" id="KW-0812">Transmembrane</keyword>
<accession>A0A1G9LR09</accession>
<dbReference type="EMBL" id="LT629700">
    <property type="protein sequence ID" value="SDL64386.1"/>
    <property type="molecule type" value="Genomic_DNA"/>
</dbReference>
<gene>
    <name evidence="2" type="ORF">SAMN04488535_0275</name>
</gene>
<keyword evidence="1" id="KW-0472">Membrane</keyword>